<feature type="non-terminal residue" evidence="8">
    <location>
        <position position="1"/>
    </location>
</feature>
<evidence type="ECO:0000313" key="8">
    <source>
        <dbReference type="EMBL" id="RFU28106.1"/>
    </source>
</evidence>
<dbReference type="InterPro" id="IPR036259">
    <property type="entry name" value="MFS_trans_sf"/>
</dbReference>
<protein>
    <recommendedName>
        <fullName evidence="7">Major facilitator superfamily (MFS) profile domain-containing protein</fullName>
    </recommendedName>
</protein>
<feature type="transmembrane region" description="Helical" evidence="6">
    <location>
        <begin position="153"/>
        <end position="173"/>
    </location>
</feature>
<evidence type="ECO:0000256" key="3">
    <source>
        <dbReference type="ARBA" id="ARBA00022989"/>
    </source>
</evidence>
<dbReference type="Gene3D" id="1.20.1250.20">
    <property type="entry name" value="MFS general substrate transporter like domains"/>
    <property type="match status" value="2"/>
</dbReference>
<feature type="transmembrane region" description="Helical" evidence="6">
    <location>
        <begin position="248"/>
        <end position="268"/>
    </location>
</feature>
<dbReference type="Pfam" id="PF07690">
    <property type="entry name" value="MFS_1"/>
    <property type="match status" value="1"/>
</dbReference>
<dbReference type="InterPro" id="IPR020846">
    <property type="entry name" value="MFS_dom"/>
</dbReference>
<feature type="transmembrane region" description="Helical" evidence="6">
    <location>
        <begin position="421"/>
        <end position="442"/>
    </location>
</feature>
<dbReference type="OrthoDB" id="194139at2759"/>
<accession>A0A3E2H3Y2</accession>
<feature type="non-terminal residue" evidence="8">
    <location>
        <position position="520"/>
    </location>
</feature>
<dbReference type="PANTHER" id="PTHR23507">
    <property type="entry name" value="ZGC:174356"/>
    <property type="match status" value="1"/>
</dbReference>
<feature type="transmembrane region" description="Helical" evidence="6">
    <location>
        <begin position="396"/>
        <end position="415"/>
    </location>
</feature>
<evidence type="ECO:0000256" key="4">
    <source>
        <dbReference type="ARBA" id="ARBA00023136"/>
    </source>
</evidence>
<feature type="transmembrane region" description="Helical" evidence="6">
    <location>
        <begin position="485"/>
        <end position="509"/>
    </location>
</feature>
<dbReference type="Proteomes" id="UP000258309">
    <property type="component" value="Unassembled WGS sequence"/>
</dbReference>
<feature type="domain" description="Major facilitator superfamily (MFS) profile" evidence="7">
    <location>
        <begin position="315"/>
        <end position="520"/>
    </location>
</feature>
<feature type="transmembrane region" description="Helical" evidence="6">
    <location>
        <begin position="185"/>
        <end position="208"/>
    </location>
</feature>
<dbReference type="GO" id="GO:0016020">
    <property type="term" value="C:membrane"/>
    <property type="evidence" value="ECO:0007669"/>
    <property type="project" value="UniProtKB-SubCell"/>
</dbReference>
<feature type="transmembrane region" description="Helical" evidence="6">
    <location>
        <begin position="128"/>
        <end position="146"/>
    </location>
</feature>
<evidence type="ECO:0000259" key="7">
    <source>
        <dbReference type="PROSITE" id="PS50850"/>
    </source>
</evidence>
<dbReference type="AlphaFoldDB" id="A0A3E2H3Y2"/>
<sequence>MSSSSPHIHEAEPVNNALDSEVDRDVPNAETPLLRGYTEPREKPASSAPVHRHYAWTIALSLCAVFLIEIGDSMQKAPMTRAFEDILCRKYYESATPTGTHITLPIPEEDCKIPIVQGQLAMLKGWDAAFACIPGLLLAFPYGYIADRYERKIVLVLSLVGVTLGVVWLQLIVRLDTALDVRWLWAGNVFLCIGGGSVVFNATIYAMFADVTPENRRAAVFFQLLAAAMLSPLVGVPAAWYLMKTSPLLAMELGLIFICCGLFLIFFLPETLDRTKLSTLGSQIIGSNESPDDDSLWRSFKMGSILGAIQDSTSVLTIPAVRMLLITFVTWPVTTRSSLFLVQYASDKYHWSIADASLLTPFSAITTFVVLVVILPVIYSLLGSRLGLHTAMRDVVVARGSLIFMVLGSLAIGLAPTPGLFIVGTGITSFGAGYVSAIRSLVTSFLPADQVSRLYGIIAVIETVGNLVSNPLISKAFSWGMDLGGIWSGMSFIVAGLITLVLGIPVYIIPSPKPEEDIHG</sequence>
<organism evidence="8 9">
    <name type="scientific">Scytalidium lignicola</name>
    <name type="common">Hyphomycete</name>
    <dbReference type="NCBI Taxonomy" id="5539"/>
    <lineage>
        <taxon>Eukaryota</taxon>
        <taxon>Fungi</taxon>
        <taxon>Dikarya</taxon>
        <taxon>Ascomycota</taxon>
        <taxon>Pezizomycotina</taxon>
        <taxon>Leotiomycetes</taxon>
        <taxon>Leotiomycetes incertae sedis</taxon>
        <taxon>Scytalidium</taxon>
    </lineage>
</organism>
<comment type="subcellular location">
    <subcellularLocation>
        <location evidence="1">Membrane</location>
        <topology evidence="1">Multi-pass membrane protein</topology>
    </subcellularLocation>
</comment>
<feature type="transmembrane region" description="Helical" evidence="6">
    <location>
        <begin position="220"/>
        <end position="242"/>
    </location>
</feature>
<evidence type="ECO:0000256" key="6">
    <source>
        <dbReference type="SAM" id="Phobius"/>
    </source>
</evidence>
<dbReference type="EMBL" id="NCSJ02000175">
    <property type="protein sequence ID" value="RFU28106.1"/>
    <property type="molecule type" value="Genomic_DNA"/>
</dbReference>
<dbReference type="GO" id="GO:0022857">
    <property type="term" value="F:transmembrane transporter activity"/>
    <property type="evidence" value="ECO:0007669"/>
    <property type="project" value="InterPro"/>
</dbReference>
<comment type="caution">
    <text evidence="8">The sequence shown here is derived from an EMBL/GenBank/DDBJ whole genome shotgun (WGS) entry which is preliminary data.</text>
</comment>
<dbReference type="SUPFAM" id="SSF103473">
    <property type="entry name" value="MFS general substrate transporter"/>
    <property type="match status" value="1"/>
</dbReference>
<evidence type="ECO:0000256" key="5">
    <source>
        <dbReference type="SAM" id="MobiDB-lite"/>
    </source>
</evidence>
<keyword evidence="2 6" id="KW-0812">Transmembrane</keyword>
<evidence type="ECO:0000256" key="1">
    <source>
        <dbReference type="ARBA" id="ARBA00004141"/>
    </source>
</evidence>
<feature type="transmembrane region" description="Helical" evidence="6">
    <location>
        <begin position="362"/>
        <end position="384"/>
    </location>
</feature>
<dbReference type="InterPro" id="IPR011701">
    <property type="entry name" value="MFS"/>
</dbReference>
<proteinExistence type="predicted"/>
<keyword evidence="9" id="KW-1185">Reference proteome</keyword>
<keyword evidence="4 6" id="KW-0472">Membrane</keyword>
<keyword evidence="3 6" id="KW-1133">Transmembrane helix</keyword>
<feature type="transmembrane region" description="Helical" evidence="6">
    <location>
        <begin position="323"/>
        <end position="342"/>
    </location>
</feature>
<evidence type="ECO:0000313" key="9">
    <source>
        <dbReference type="Proteomes" id="UP000258309"/>
    </source>
</evidence>
<feature type="region of interest" description="Disordered" evidence="5">
    <location>
        <begin position="1"/>
        <end position="25"/>
    </location>
</feature>
<dbReference type="PROSITE" id="PS50850">
    <property type="entry name" value="MFS"/>
    <property type="match status" value="1"/>
</dbReference>
<dbReference type="OMA" id="IGEEHHY"/>
<evidence type="ECO:0000256" key="2">
    <source>
        <dbReference type="ARBA" id="ARBA00022692"/>
    </source>
</evidence>
<feature type="transmembrane region" description="Helical" evidence="6">
    <location>
        <begin position="454"/>
        <end position="473"/>
    </location>
</feature>
<gene>
    <name evidence="8" type="ORF">B7463_g8215</name>
</gene>
<name>A0A3E2H3Y2_SCYLI</name>
<dbReference type="PANTHER" id="PTHR23507:SF1">
    <property type="entry name" value="FI18259P1-RELATED"/>
    <property type="match status" value="1"/>
</dbReference>
<reference evidence="8 9" key="1">
    <citation type="submission" date="2018-05" db="EMBL/GenBank/DDBJ databases">
        <title>Draft genome sequence of Scytalidium lignicola DSM 105466, a ubiquitous saprotrophic fungus.</title>
        <authorList>
            <person name="Buettner E."/>
            <person name="Gebauer A.M."/>
            <person name="Hofrichter M."/>
            <person name="Liers C."/>
            <person name="Kellner H."/>
        </authorList>
    </citation>
    <scope>NUCLEOTIDE SEQUENCE [LARGE SCALE GENOMIC DNA]</scope>
    <source>
        <strain evidence="8 9">DSM 105466</strain>
    </source>
</reference>